<dbReference type="Proteomes" id="UP001151699">
    <property type="component" value="Chromosome A"/>
</dbReference>
<accession>A0A9Q0NF67</accession>
<sequence length="51" mass="6110">MAMYVRMRFTFICIMVFSHRKIKTYRDIPDIHLAISTVIYRTVAYHARGCI</sequence>
<comment type="caution">
    <text evidence="1">The sequence shown here is derived from an EMBL/GenBank/DDBJ whole genome shotgun (WGS) entry which is preliminary data.</text>
</comment>
<dbReference type="AlphaFoldDB" id="A0A9Q0NF67"/>
<evidence type="ECO:0000313" key="1">
    <source>
        <dbReference type="EMBL" id="KAJ6648436.1"/>
    </source>
</evidence>
<name>A0A9Q0NF67_9DIPT</name>
<dbReference type="EMBL" id="WJQU01000001">
    <property type="protein sequence ID" value="KAJ6648436.1"/>
    <property type="molecule type" value="Genomic_DNA"/>
</dbReference>
<gene>
    <name evidence="1" type="ORF">Bhyg_03664</name>
</gene>
<proteinExistence type="predicted"/>
<keyword evidence="2" id="KW-1185">Reference proteome</keyword>
<organism evidence="1 2">
    <name type="scientific">Pseudolycoriella hygida</name>
    <dbReference type="NCBI Taxonomy" id="35572"/>
    <lineage>
        <taxon>Eukaryota</taxon>
        <taxon>Metazoa</taxon>
        <taxon>Ecdysozoa</taxon>
        <taxon>Arthropoda</taxon>
        <taxon>Hexapoda</taxon>
        <taxon>Insecta</taxon>
        <taxon>Pterygota</taxon>
        <taxon>Neoptera</taxon>
        <taxon>Endopterygota</taxon>
        <taxon>Diptera</taxon>
        <taxon>Nematocera</taxon>
        <taxon>Sciaroidea</taxon>
        <taxon>Sciaridae</taxon>
        <taxon>Pseudolycoriella</taxon>
    </lineage>
</organism>
<evidence type="ECO:0000313" key="2">
    <source>
        <dbReference type="Proteomes" id="UP001151699"/>
    </source>
</evidence>
<reference evidence="1" key="1">
    <citation type="submission" date="2022-07" db="EMBL/GenBank/DDBJ databases">
        <authorList>
            <person name="Trinca V."/>
            <person name="Uliana J.V.C."/>
            <person name="Torres T.T."/>
            <person name="Ward R.J."/>
            <person name="Monesi N."/>
        </authorList>
    </citation>
    <scope>NUCLEOTIDE SEQUENCE</scope>
    <source>
        <strain evidence="1">HSMRA1968</strain>
        <tissue evidence="1">Whole embryos</tissue>
    </source>
</reference>
<protein>
    <submittedName>
        <fullName evidence="1">Uncharacterized protein</fullName>
    </submittedName>
</protein>